<dbReference type="PROSITE" id="PS01124">
    <property type="entry name" value="HTH_ARAC_FAMILY_2"/>
    <property type="match status" value="1"/>
</dbReference>
<dbReference type="InterPro" id="IPR020449">
    <property type="entry name" value="Tscrpt_reg_AraC-type_HTH"/>
</dbReference>
<dbReference type="GO" id="GO:0003700">
    <property type="term" value="F:DNA-binding transcription factor activity"/>
    <property type="evidence" value="ECO:0007669"/>
    <property type="project" value="InterPro"/>
</dbReference>
<dbReference type="PANTHER" id="PTHR43280:SF2">
    <property type="entry name" value="HTH-TYPE TRANSCRIPTIONAL REGULATOR EXSA"/>
    <property type="match status" value="1"/>
</dbReference>
<dbReference type="SUPFAM" id="SSF46689">
    <property type="entry name" value="Homeodomain-like"/>
    <property type="match status" value="1"/>
</dbReference>
<sequence length="311" mass="34461">MERAALPERLYGHIQVDDAVVEIIEALEEQPSGASFCPPHTHVWFEFNYIYEGCMRTGFGGPLLDVGAGQFFVVPPGLEHCHEYEPQAPHRGVCLRWTFARAELPEDGEPAGVRAMLESLRHWRPGCYEDRYGLGERISRLFGEARASVPPASVRLTFVQILLALAAIRDPAGTVAPPAVDLSDAAFLRKIEIYLNDDRAERIDVRRLAASMHVSYNHLARKYKRLTGKTIVGRHTEVRLARALKLLEETDASMANIADIAGFGAAHYFSRVFKEAYGVSPKAYRSAHVYAQADVSAASGPVRESARESDA</sequence>
<dbReference type="EMBL" id="JAPDIA010000003">
    <property type="protein sequence ID" value="MDG0809837.1"/>
    <property type="molecule type" value="Genomic_DNA"/>
</dbReference>
<dbReference type="PANTHER" id="PTHR43280">
    <property type="entry name" value="ARAC-FAMILY TRANSCRIPTIONAL REGULATOR"/>
    <property type="match status" value="1"/>
</dbReference>
<evidence type="ECO:0000259" key="4">
    <source>
        <dbReference type="PROSITE" id="PS01124"/>
    </source>
</evidence>
<evidence type="ECO:0000256" key="2">
    <source>
        <dbReference type="ARBA" id="ARBA00023125"/>
    </source>
</evidence>
<dbReference type="InterPro" id="IPR014710">
    <property type="entry name" value="RmlC-like_jellyroll"/>
</dbReference>
<keyword evidence="2" id="KW-0238">DNA-binding</keyword>
<keyword evidence="1" id="KW-0805">Transcription regulation</keyword>
<protein>
    <submittedName>
        <fullName evidence="5">AraC family transcriptional regulator</fullName>
    </submittedName>
</protein>
<dbReference type="Proteomes" id="UP001153404">
    <property type="component" value="Unassembled WGS sequence"/>
</dbReference>
<evidence type="ECO:0000256" key="3">
    <source>
        <dbReference type="ARBA" id="ARBA00023163"/>
    </source>
</evidence>
<feature type="domain" description="HTH araC/xylS-type" evidence="4">
    <location>
        <begin position="189"/>
        <end position="287"/>
    </location>
</feature>
<accession>A0A9X4KS53</accession>
<dbReference type="Gene3D" id="1.10.10.60">
    <property type="entry name" value="Homeodomain-like"/>
    <property type="match status" value="1"/>
</dbReference>
<dbReference type="InterPro" id="IPR018060">
    <property type="entry name" value="HTH_AraC"/>
</dbReference>
<evidence type="ECO:0000313" key="6">
    <source>
        <dbReference type="Proteomes" id="UP001153404"/>
    </source>
</evidence>
<dbReference type="InterPro" id="IPR009057">
    <property type="entry name" value="Homeodomain-like_sf"/>
</dbReference>
<name>A0A9X4KS53_9BACL</name>
<dbReference type="InterPro" id="IPR013096">
    <property type="entry name" value="Cupin_2"/>
</dbReference>
<keyword evidence="3" id="KW-0804">Transcription</keyword>
<proteinExistence type="predicted"/>
<dbReference type="InterPro" id="IPR018062">
    <property type="entry name" value="HTH_AraC-typ_CS"/>
</dbReference>
<keyword evidence="6" id="KW-1185">Reference proteome</keyword>
<dbReference type="GO" id="GO:0043565">
    <property type="term" value="F:sequence-specific DNA binding"/>
    <property type="evidence" value="ECO:0007669"/>
    <property type="project" value="InterPro"/>
</dbReference>
<dbReference type="SUPFAM" id="SSF51182">
    <property type="entry name" value="RmlC-like cupins"/>
    <property type="match status" value="1"/>
</dbReference>
<dbReference type="PROSITE" id="PS00041">
    <property type="entry name" value="HTH_ARAC_FAMILY_1"/>
    <property type="match status" value="1"/>
</dbReference>
<reference evidence="5" key="1">
    <citation type="submission" date="2022-10" db="EMBL/GenBank/DDBJ databases">
        <title>Comparative genomic analysis of Cohnella hashimotonis sp. nov., isolated from the International Space Station.</title>
        <authorList>
            <person name="Simpson A."/>
            <person name="Venkateswaran K."/>
        </authorList>
    </citation>
    <scope>NUCLEOTIDE SEQUENCE</scope>
    <source>
        <strain evidence="5">DSM 28161</strain>
    </source>
</reference>
<organism evidence="5 6">
    <name type="scientific">Cohnella rhizosphaerae</name>
    <dbReference type="NCBI Taxonomy" id="1457232"/>
    <lineage>
        <taxon>Bacteria</taxon>
        <taxon>Bacillati</taxon>
        <taxon>Bacillota</taxon>
        <taxon>Bacilli</taxon>
        <taxon>Bacillales</taxon>
        <taxon>Paenibacillaceae</taxon>
        <taxon>Cohnella</taxon>
    </lineage>
</organism>
<evidence type="ECO:0000313" key="5">
    <source>
        <dbReference type="EMBL" id="MDG0809837.1"/>
    </source>
</evidence>
<gene>
    <name evidence="5" type="ORF">OMP40_11175</name>
</gene>
<dbReference type="PRINTS" id="PR00032">
    <property type="entry name" value="HTHARAC"/>
</dbReference>
<comment type="caution">
    <text evidence="5">The sequence shown here is derived from an EMBL/GenBank/DDBJ whole genome shotgun (WGS) entry which is preliminary data.</text>
</comment>
<dbReference type="RefSeq" id="WP_277531341.1">
    <property type="nucleotide sequence ID" value="NZ_JAPDIA010000003.1"/>
</dbReference>
<dbReference type="AlphaFoldDB" id="A0A9X4KS53"/>
<dbReference type="Gene3D" id="2.60.120.10">
    <property type="entry name" value="Jelly Rolls"/>
    <property type="match status" value="1"/>
</dbReference>
<evidence type="ECO:0000256" key="1">
    <source>
        <dbReference type="ARBA" id="ARBA00023015"/>
    </source>
</evidence>
<dbReference type="Pfam" id="PF07883">
    <property type="entry name" value="Cupin_2"/>
    <property type="match status" value="1"/>
</dbReference>
<dbReference type="InterPro" id="IPR011051">
    <property type="entry name" value="RmlC_Cupin_sf"/>
</dbReference>
<dbReference type="SMART" id="SM00342">
    <property type="entry name" value="HTH_ARAC"/>
    <property type="match status" value="1"/>
</dbReference>
<dbReference type="Pfam" id="PF12833">
    <property type="entry name" value="HTH_18"/>
    <property type="match status" value="1"/>
</dbReference>